<dbReference type="RefSeq" id="WP_146623351.1">
    <property type="nucleotide sequence ID" value="NZ_BJCC01000025.1"/>
</dbReference>
<gene>
    <name evidence="2" type="ORF">NRIC_28370</name>
</gene>
<dbReference type="AlphaFoldDB" id="A0A4P5PB72"/>
<dbReference type="Pfam" id="PF13346">
    <property type="entry name" value="ABC2_membrane_5"/>
    <property type="match status" value="1"/>
</dbReference>
<keyword evidence="1" id="KW-0812">Transmembrane</keyword>
<dbReference type="OrthoDB" id="2216839at2"/>
<dbReference type="InterPro" id="IPR025699">
    <property type="entry name" value="ABC2_memb-like"/>
</dbReference>
<evidence type="ECO:0000313" key="2">
    <source>
        <dbReference type="EMBL" id="GCF94946.1"/>
    </source>
</evidence>
<organism evidence="2 3">
    <name type="scientific">Enterococcus florum</name>
    <dbReference type="NCBI Taxonomy" id="2480627"/>
    <lineage>
        <taxon>Bacteria</taxon>
        <taxon>Bacillati</taxon>
        <taxon>Bacillota</taxon>
        <taxon>Bacilli</taxon>
        <taxon>Lactobacillales</taxon>
        <taxon>Enterococcaceae</taxon>
        <taxon>Enterococcus</taxon>
    </lineage>
</organism>
<evidence type="ECO:0000313" key="3">
    <source>
        <dbReference type="Proteomes" id="UP000290567"/>
    </source>
</evidence>
<keyword evidence="3" id="KW-1185">Reference proteome</keyword>
<feature type="transmembrane region" description="Helical" evidence="1">
    <location>
        <begin position="186"/>
        <end position="204"/>
    </location>
</feature>
<keyword evidence="1" id="KW-0472">Membrane</keyword>
<keyword evidence="1" id="KW-1133">Transmembrane helix</keyword>
<proteinExistence type="predicted"/>
<comment type="caution">
    <text evidence="2">The sequence shown here is derived from an EMBL/GenBank/DDBJ whole genome shotgun (WGS) entry which is preliminary data.</text>
</comment>
<sequence length="214" mass="24054">MIFNLLYKELRLAAHPNLFIFALMGVLVLVPGYPYGIVFLFSGLGIYISFMYGRETQDIYYTTLLPVRKRETVKAKCWLIVLAQMGQIGISLPFAVLRNTLISQRNPVGIEPNVAFYGMGLLIFGVFNLIFLPTFFKTAYKAGKAFVLAMIPTTLIVITVEILVHFPAFHWVDSIAAADLIRQLPILAIGGIFYSFATVAAYRISVKRFEKVDL</sequence>
<dbReference type="EMBL" id="BJCC01000025">
    <property type="protein sequence ID" value="GCF94946.1"/>
    <property type="molecule type" value="Genomic_DNA"/>
</dbReference>
<evidence type="ECO:0000256" key="1">
    <source>
        <dbReference type="SAM" id="Phobius"/>
    </source>
</evidence>
<protein>
    <submittedName>
        <fullName evidence="2">ABC transporter</fullName>
    </submittedName>
</protein>
<dbReference type="Proteomes" id="UP000290567">
    <property type="component" value="Unassembled WGS sequence"/>
</dbReference>
<feature type="transmembrane region" description="Helical" evidence="1">
    <location>
        <begin position="145"/>
        <end position="166"/>
    </location>
</feature>
<name>A0A4P5PB72_9ENTE</name>
<feature type="transmembrane region" description="Helical" evidence="1">
    <location>
        <begin position="114"/>
        <end position="133"/>
    </location>
</feature>
<reference evidence="3" key="1">
    <citation type="submission" date="2019-02" db="EMBL/GenBank/DDBJ databases">
        <title>Draft genome sequence of Enterococcus sp. Gos25-1.</title>
        <authorList>
            <person name="Tanaka N."/>
            <person name="Shiwa Y."/>
            <person name="Fujita N."/>
        </authorList>
    </citation>
    <scope>NUCLEOTIDE SEQUENCE [LARGE SCALE GENOMIC DNA]</scope>
    <source>
        <strain evidence="3">Gos25-1</strain>
    </source>
</reference>
<feature type="transmembrane region" description="Helical" evidence="1">
    <location>
        <begin position="75"/>
        <end position="94"/>
    </location>
</feature>
<accession>A0A4P5PB72</accession>